<comment type="subcellular location">
    <subcellularLocation>
        <location evidence="2">Cytoplasm</location>
    </subcellularLocation>
</comment>
<dbReference type="InterPro" id="IPR039461">
    <property type="entry name" value="Peptidase_M49"/>
</dbReference>
<comment type="catalytic activity">
    <reaction evidence="1 15">
        <text>Release of an N-terminal dipeptide from a peptide comprising four or more residues, with broad specificity. Also acts on dipeptidyl 2-naphthylamides.</text>
        <dbReference type="EC" id="3.4.14.4"/>
    </reaction>
</comment>
<evidence type="ECO:0000256" key="9">
    <source>
        <dbReference type="ARBA" id="ARBA00022723"/>
    </source>
</evidence>
<organism evidence="18 19">
    <name type="scientific">Paralvinella palmiformis</name>
    <dbReference type="NCBI Taxonomy" id="53620"/>
    <lineage>
        <taxon>Eukaryota</taxon>
        <taxon>Metazoa</taxon>
        <taxon>Spiralia</taxon>
        <taxon>Lophotrochozoa</taxon>
        <taxon>Annelida</taxon>
        <taxon>Polychaeta</taxon>
        <taxon>Sedentaria</taxon>
        <taxon>Canalipalpata</taxon>
        <taxon>Terebellida</taxon>
        <taxon>Terebelliformia</taxon>
        <taxon>Alvinellidae</taxon>
        <taxon>Paralvinella</taxon>
    </lineage>
</organism>
<dbReference type="Gene3D" id="3.30.540.30">
    <property type="match status" value="3"/>
</dbReference>
<dbReference type="GO" id="GO:0005737">
    <property type="term" value="C:cytoplasm"/>
    <property type="evidence" value="ECO:0007669"/>
    <property type="project" value="UniProtKB-SubCell"/>
</dbReference>
<evidence type="ECO:0000256" key="2">
    <source>
        <dbReference type="ARBA" id="ARBA00004496"/>
    </source>
</evidence>
<dbReference type="GO" id="GO:0008235">
    <property type="term" value="F:metalloexopeptidase activity"/>
    <property type="evidence" value="ECO:0007669"/>
    <property type="project" value="InterPro"/>
</dbReference>
<evidence type="ECO:0000256" key="11">
    <source>
        <dbReference type="ARBA" id="ARBA00022833"/>
    </source>
</evidence>
<dbReference type="PANTHER" id="PTHR23422:SF11">
    <property type="entry name" value="DIPEPTIDYL PEPTIDASE 3"/>
    <property type="match status" value="1"/>
</dbReference>
<gene>
    <name evidence="18" type="ORF">LSH36_869g00000</name>
</gene>
<evidence type="ECO:0000256" key="10">
    <source>
        <dbReference type="ARBA" id="ARBA00022801"/>
    </source>
</evidence>
<dbReference type="EMBL" id="JAODUP010000869">
    <property type="protein sequence ID" value="KAK2143191.1"/>
    <property type="molecule type" value="Genomic_DNA"/>
</dbReference>
<evidence type="ECO:0000256" key="6">
    <source>
        <dbReference type="ARBA" id="ARBA00022438"/>
    </source>
</evidence>
<accession>A0AAD9IY94</accession>
<feature type="binding site" evidence="17">
    <location>
        <position position="452"/>
    </location>
    <ligand>
        <name>Zn(2+)</name>
        <dbReference type="ChEBI" id="CHEBI:29105"/>
        <note>catalytic</note>
    </ligand>
</feature>
<protein>
    <recommendedName>
        <fullName evidence="5 15">Dipeptidyl peptidase 3</fullName>
        <ecNumber evidence="4 15">3.4.14.4</ecNumber>
    </recommendedName>
    <alternativeName>
        <fullName evidence="13 15">Dipeptidyl aminopeptidase III</fullName>
    </alternativeName>
    <alternativeName>
        <fullName evidence="14 15">Dipeptidyl peptidase III</fullName>
    </alternativeName>
</protein>
<feature type="active site" evidence="16">
    <location>
        <position position="453"/>
    </location>
</feature>
<keyword evidence="8 15" id="KW-0645">Protease</keyword>
<comment type="cofactor">
    <cofactor evidence="15 17">
        <name>Zn(2+)</name>
        <dbReference type="ChEBI" id="CHEBI:29105"/>
    </cofactor>
    <text evidence="15 17">Binds 1 zinc ion per subunit.</text>
</comment>
<evidence type="ECO:0000256" key="1">
    <source>
        <dbReference type="ARBA" id="ARBA00001336"/>
    </source>
</evidence>
<evidence type="ECO:0000256" key="7">
    <source>
        <dbReference type="ARBA" id="ARBA00022490"/>
    </source>
</evidence>
<evidence type="ECO:0000313" key="18">
    <source>
        <dbReference type="EMBL" id="KAK2143191.1"/>
    </source>
</evidence>
<comment type="similarity">
    <text evidence="3 15">Belongs to the peptidase M49 family.</text>
</comment>
<dbReference type="GO" id="GO:0004177">
    <property type="term" value="F:aminopeptidase activity"/>
    <property type="evidence" value="ECO:0007669"/>
    <property type="project" value="UniProtKB-KW"/>
</dbReference>
<keyword evidence="7 15" id="KW-0963">Cytoplasm</keyword>
<sequence length="727" mass="82102">MADRSRFTLPNDIGICLLECMEAFKGLTDKEKLYAHYLAQASWFGSLICLYQASPESPGIFLLLQKLFRHQNTEQLKTLAREVGLSDDDYQAFLVYCAGFYSNLGNYKSFGDTKFIPNLEQAKLEKLVKQSAAFQNDPDVMHTIWMKVKDALYSLTEKEQQLGLCDKGVTAYFSANCDKHDAEVAQQFMDSKKLSAYNTRLFKYTEDGSTVYEVRLASANEAMVGTGDMAVVGYHTFTPAGTNKEVKFKVTRGDYGPLMAKVCDNLKKAKEYAANSAEVKMLDEYVVSFSEGSIPAHKQGSRHWIHNLGPVVETYIGFIESYRDPCGVRGEFEGFVAMVNKEMSAKFSELVKLAEHFLPLLPWPTSYEKDKFLRPDFTSLDVLAFGSSGIPAGINIPNYDDIRQTEGFKNVSLGNVLFAGYKDTKITFLDEQDQVLYGKWKIRSFEVQVGIHELLGHGSGKLFIKNEEGKFNFDVEHVLHTETNKKITSWYEAGETWTSKFQSLSQPYEECRAECVGIYLCLSSEILKIFGHEGADADDIIYVNWLNMARAGLLALEFYSPDSQTWGQAHMQARYVILCVLLEAGDDFVTVEKVLGSDGESDIVLHLDRSKISSVGKPAIGDFLRKLQVYKATADVKNGRAMFERYSAVMDNEKPHFLSLREIVLKRKQPRKMFVQCNTFIEDSTVNLRAYSEDASGLIQSLTDRFPDTSLDAVLQNLWDKDLPHFL</sequence>
<keyword evidence="6 15" id="KW-0031">Aminopeptidase</keyword>
<dbReference type="FunFam" id="3.30.540.30:FF:000002">
    <property type="entry name" value="Dipeptidyl peptidase 3"/>
    <property type="match status" value="1"/>
</dbReference>
<keyword evidence="19" id="KW-1185">Reference proteome</keyword>
<dbReference type="FunFam" id="3.30.540.30:FF:000001">
    <property type="entry name" value="Dipeptidyl peptidase 3"/>
    <property type="match status" value="1"/>
</dbReference>
<dbReference type="Pfam" id="PF03571">
    <property type="entry name" value="Peptidase_M49"/>
    <property type="match status" value="1"/>
</dbReference>
<evidence type="ECO:0000256" key="13">
    <source>
        <dbReference type="ARBA" id="ARBA00031288"/>
    </source>
</evidence>
<name>A0AAD9IY94_9ANNE</name>
<evidence type="ECO:0000256" key="17">
    <source>
        <dbReference type="PIRSR" id="PIRSR007828-2"/>
    </source>
</evidence>
<evidence type="ECO:0000256" key="4">
    <source>
        <dbReference type="ARBA" id="ARBA00012063"/>
    </source>
</evidence>
<evidence type="ECO:0000256" key="12">
    <source>
        <dbReference type="ARBA" id="ARBA00023049"/>
    </source>
</evidence>
<dbReference type="GO" id="GO:0006508">
    <property type="term" value="P:proteolysis"/>
    <property type="evidence" value="ECO:0007669"/>
    <property type="project" value="UniProtKB-KW"/>
</dbReference>
<keyword evidence="10 15" id="KW-0378">Hydrolase</keyword>
<keyword evidence="12 15" id="KW-0482">Metalloprotease</keyword>
<dbReference type="Proteomes" id="UP001208570">
    <property type="component" value="Unassembled WGS sequence"/>
</dbReference>
<evidence type="ECO:0000256" key="5">
    <source>
        <dbReference type="ARBA" id="ARBA00014713"/>
    </source>
</evidence>
<dbReference type="EC" id="3.4.14.4" evidence="4 15"/>
<dbReference type="FunFam" id="3.30.540.30:FF:000008">
    <property type="entry name" value="Dipeptidyl peptidase 3"/>
    <property type="match status" value="1"/>
</dbReference>
<evidence type="ECO:0000256" key="16">
    <source>
        <dbReference type="PIRSR" id="PIRSR007828-1"/>
    </source>
</evidence>
<dbReference type="PIRSF" id="PIRSF007828">
    <property type="entry name" value="Dipeptidyl-peptidase_III"/>
    <property type="match status" value="1"/>
</dbReference>
<dbReference type="GO" id="GO:0046872">
    <property type="term" value="F:metal ion binding"/>
    <property type="evidence" value="ECO:0007669"/>
    <property type="project" value="UniProtKB-KW"/>
</dbReference>
<evidence type="ECO:0000256" key="15">
    <source>
        <dbReference type="PIRNR" id="PIRNR007828"/>
    </source>
</evidence>
<evidence type="ECO:0000256" key="14">
    <source>
        <dbReference type="ARBA" id="ARBA00032119"/>
    </source>
</evidence>
<dbReference type="InterPro" id="IPR005317">
    <property type="entry name" value="Dipeptidyl-peptase3"/>
</dbReference>
<comment type="caution">
    <text evidence="18">The sequence shown here is derived from an EMBL/GenBank/DDBJ whole genome shotgun (WGS) entry which is preliminary data.</text>
</comment>
<keyword evidence="11 15" id="KW-0862">Zinc</keyword>
<evidence type="ECO:0000256" key="8">
    <source>
        <dbReference type="ARBA" id="ARBA00022670"/>
    </source>
</evidence>
<proteinExistence type="inferred from homology"/>
<feature type="binding site" evidence="17">
    <location>
        <position position="457"/>
    </location>
    <ligand>
        <name>Zn(2+)</name>
        <dbReference type="ChEBI" id="CHEBI:29105"/>
        <note>catalytic</note>
    </ligand>
</feature>
<dbReference type="GO" id="GO:0008239">
    <property type="term" value="F:dipeptidyl-peptidase activity"/>
    <property type="evidence" value="ECO:0007669"/>
    <property type="project" value="UniProtKB-UniRule"/>
</dbReference>
<dbReference type="PANTHER" id="PTHR23422">
    <property type="entry name" value="DIPEPTIDYL PEPTIDASE III-RELATED"/>
    <property type="match status" value="1"/>
</dbReference>
<reference evidence="18" key="1">
    <citation type="journal article" date="2023" name="Mol. Biol. Evol.">
        <title>Third-Generation Sequencing Reveals the Adaptive Role of the Epigenome in Three Deep-Sea Polychaetes.</title>
        <authorList>
            <person name="Perez M."/>
            <person name="Aroh O."/>
            <person name="Sun Y."/>
            <person name="Lan Y."/>
            <person name="Juniper S.K."/>
            <person name="Young C.R."/>
            <person name="Angers B."/>
            <person name="Qian P.Y."/>
        </authorList>
    </citation>
    <scope>NUCLEOTIDE SEQUENCE</scope>
    <source>
        <strain evidence="18">P08H-3</strain>
    </source>
</reference>
<dbReference type="AlphaFoldDB" id="A0AAD9IY94"/>
<feature type="binding site" evidence="17">
    <location>
        <position position="510"/>
    </location>
    <ligand>
        <name>Zn(2+)</name>
        <dbReference type="ChEBI" id="CHEBI:29105"/>
        <note>catalytic</note>
    </ligand>
</feature>
<keyword evidence="9 15" id="KW-0479">Metal-binding</keyword>
<evidence type="ECO:0000313" key="19">
    <source>
        <dbReference type="Proteomes" id="UP001208570"/>
    </source>
</evidence>
<evidence type="ECO:0000256" key="3">
    <source>
        <dbReference type="ARBA" id="ARBA00010200"/>
    </source>
</evidence>